<keyword evidence="2" id="KW-1133">Transmembrane helix</keyword>
<dbReference type="GO" id="GO:0005891">
    <property type="term" value="C:voltage-gated calcium channel complex"/>
    <property type="evidence" value="ECO:0007669"/>
    <property type="project" value="TreeGrafter"/>
</dbReference>
<feature type="compositionally biased region" description="Basic and acidic residues" evidence="1">
    <location>
        <begin position="1093"/>
        <end position="1112"/>
    </location>
</feature>
<dbReference type="SUPFAM" id="SSF103190">
    <property type="entry name" value="Sensory domain-like"/>
    <property type="match status" value="1"/>
</dbReference>
<dbReference type="PANTHER" id="PTHR10166:SF37">
    <property type="entry name" value="STOLID, ISOFORM H"/>
    <property type="match status" value="1"/>
</dbReference>
<reference evidence="5" key="1">
    <citation type="journal article" date="2023" name="Commun. Biol.">
        <title>Genome analysis of Parmales, the sister group of diatoms, reveals the evolutionary specialization of diatoms from phago-mixotrophs to photoautotrophs.</title>
        <authorList>
            <person name="Ban H."/>
            <person name="Sato S."/>
            <person name="Yoshikawa S."/>
            <person name="Yamada K."/>
            <person name="Nakamura Y."/>
            <person name="Ichinomiya M."/>
            <person name="Sato N."/>
            <person name="Blanc-Mathieu R."/>
            <person name="Endo H."/>
            <person name="Kuwata A."/>
            <person name="Ogata H."/>
        </authorList>
    </citation>
    <scope>NUCLEOTIDE SEQUENCE [LARGE SCALE GENOMIC DNA]</scope>
</reference>
<dbReference type="PANTHER" id="PTHR10166">
    <property type="entry name" value="VOLTAGE-DEPENDENT CALCIUM CHANNEL SUBUNIT ALPHA-2/DELTA-RELATED"/>
    <property type="match status" value="1"/>
</dbReference>
<feature type="region of interest" description="Disordered" evidence="1">
    <location>
        <begin position="1092"/>
        <end position="1127"/>
    </location>
</feature>
<evidence type="ECO:0000256" key="2">
    <source>
        <dbReference type="SAM" id="Phobius"/>
    </source>
</evidence>
<evidence type="ECO:0000313" key="4">
    <source>
        <dbReference type="EMBL" id="GMI37018.1"/>
    </source>
</evidence>
<evidence type="ECO:0000313" key="5">
    <source>
        <dbReference type="Proteomes" id="UP001165065"/>
    </source>
</evidence>
<dbReference type="InterPro" id="IPR029151">
    <property type="entry name" value="Sensor-like_sf"/>
</dbReference>
<feature type="transmembrane region" description="Helical" evidence="2">
    <location>
        <begin position="1009"/>
        <end position="1031"/>
    </location>
</feature>
<evidence type="ECO:0008006" key="6">
    <source>
        <dbReference type="Google" id="ProtNLM"/>
    </source>
</evidence>
<dbReference type="Gene3D" id="3.30.450.20">
    <property type="entry name" value="PAS domain"/>
    <property type="match status" value="2"/>
</dbReference>
<protein>
    <recommendedName>
        <fullName evidence="6">VWFA domain-containing protein</fullName>
    </recommendedName>
</protein>
<sequence>MEIFSHRPPIIWLLFLFFIVLPSPVAAVSKKRRLGSKKRRLGFDPIALDNAEAFAGSLDNIWTDILSLGTVDDIVGDQPKHKIERNNEAETSDLYMENINTFLSSVSSLLEAQRNVIEATYALKTESINDPCILPNLATDSDYPSDLHYSMEHAESISTQACIIKTPESEATLSSEFAAWAPVLMDVISDDPDVLWQYFGDASSGNAFLYPAFPWPGYDWDPRARPWYTTAASGPKDSIIVLDISRYENIAHANEIVSTYLSGLSGEDYVNVVAKNQFVVRSDCFGGTLARATPDNIIEIERFLAEVGVLLYSDLGGAFSEAIDMAIATRDQDGGTGCELNIILVTDRDLITPSELKIMEEAISKRAQTVAVTEAETNPTGLHMFNIHVGEESMTSSSSTLASLKCLALGISARTAPSGGTAAVNTVLFAIFDYFGNAQNSGLMQQVKWSQPYDDASGSGLMITATINCYVDGIFIGVMAADVGLGYLASVISSARVGSSYGSLINTNGEVIVHPLLDASSTIGTGGVFSYDISDYEPYDEFTSKIRPQIHRTAYGFGEAQVTRVQPSGDIEKEGTYTVDGKLLYVWRHLRGTPFILVFVYDEKDKERHEFAIGASDHSLTLVYHNLQLFPPEFAAELNVTDGQSNIKGSYKFSPSAFVKEGAYLADTETWDSGAQNLNNLADPSVFHAGEAMVAEIEAMSNVMDLWLQAPVPDYILARYVGSIQGTLYLLPGQYIGHNPYDPRVRPWYTRAIANNLRALSVSTPYETAAEGGEMVISVSKPIVASDTKEVVGVAAVDISYEDFSNFFRNSSAAYKSNSVTDFTLVIDKNALVVVHDEVETELTFIGELEPGLTASMIEQEILIEQYTDVTPSNARFTTMVIDTIFTEGGYTFEASVAPSHCIGGSYKITAVPNSNLFVVVVSNFEQKYTCPSVGLPPIQELVDTSDECSAVETVDENPSDVKSSTICPYFLVNKQVLFNMDQKDGVTSCPSALDTDQEEEGPTWFSKLGLTAVVSICAGFITIVTTLILFRIRYKAAHTVIESSKTQQEQLTEIRKKLDEKQKTASTKNLAQLSMNSLQQKQIELQRAMEVQLERSRHSEEEGQKGSEAERGGGGATAAVVPVGGG</sequence>
<keyword evidence="2" id="KW-0472">Membrane</keyword>
<keyword evidence="3" id="KW-0732">Signal</keyword>
<proteinExistence type="predicted"/>
<dbReference type="EMBL" id="BRYA01000984">
    <property type="protein sequence ID" value="GMI37018.1"/>
    <property type="molecule type" value="Genomic_DNA"/>
</dbReference>
<gene>
    <name evidence="4" type="ORF">TrCOL_g7834</name>
</gene>
<accession>A0A9W7L826</accession>
<organism evidence="4 5">
    <name type="scientific">Triparma columacea</name>
    <dbReference type="NCBI Taxonomy" id="722753"/>
    <lineage>
        <taxon>Eukaryota</taxon>
        <taxon>Sar</taxon>
        <taxon>Stramenopiles</taxon>
        <taxon>Ochrophyta</taxon>
        <taxon>Bolidophyceae</taxon>
        <taxon>Parmales</taxon>
        <taxon>Triparmaceae</taxon>
        <taxon>Triparma</taxon>
    </lineage>
</organism>
<feature type="compositionally biased region" description="Low complexity" evidence="1">
    <location>
        <begin position="1118"/>
        <end position="1127"/>
    </location>
</feature>
<dbReference type="Pfam" id="PF22673">
    <property type="entry name" value="MCP-like_PDC_1"/>
    <property type="match status" value="1"/>
</dbReference>
<dbReference type="Proteomes" id="UP001165065">
    <property type="component" value="Unassembled WGS sequence"/>
</dbReference>
<feature type="signal peptide" evidence="3">
    <location>
        <begin position="1"/>
        <end position="27"/>
    </location>
</feature>
<comment type="caution">
    <text evidence="4">The sequence shown here is derived from an EMBL/GenBank/DDBJ whole genome shotgun (WGS) entry which is preliminary data.</text>
</comment>
<dbReference type="AlphaFoldDB" id="A0A9W7L826"/>
<dbReference type="InterPro" id="IPR051173">
    <property type="entry name" value="Ca_channel_alpha-2/delta"/>
</dbReference>
<dbReference type="OrthoDB" id="202775at2759"/>
<dbReference type="CDD" id="cd12913">
    <property type="entry name" value="PDC1_MCP_like"/>
    <property type="match status" value="1"/>
</dbReference>
<keyword evidence="5" id="KW-1185">Reference proteome</keyword>
<evidence type="ECO:0000256" key="1">
    <source>
        <dbReference type="SAM" id="MobiDB-lite"/>
    </source>
</evidence>
<name>A0A9W7L826_9STRA</name>
<dbReference type="GO" id="GO:0005245">
    <property type="term" value="F:voltage-gated calcium channel activity"/>
    <property type="evidence" value="ECO:0007669"/>
    <property type="project" value="TreeGrafter"/>
</dbReference>
<feature type="chain" id="PRO_5040793546" description="VWFA domain-containing protein" evidence="3">
    <location>
        <begin position="28"/>
        <end position="1127"/>
    </location>
</feature>
<evidence type="ECO:0000256" key="3">
    <source>
        <dbReference type="SAM" id="SignalP"/>
    </source>
</evidence>
<keyword evidence="2" id="KW-0812">Transmembrane</keyword>